<feature type="transmembrane region" description="Helical" evidence="10">
    <location>
        <begin position="84"/>
        <end position="103"/>
    </location>
</feature>
<keyword evidence="4 10" id="KW-0812">Transmembrane</keyword>
<dbReference type="GO" id="GO:0046513">
    <property type="term" value="P:ceramide biosynthetic process"/>
    <property type="evidence" value="ECO:0007669"/>
    <property type="project" value="TreeGrafter"/>
</dbReference>
<evidence type="ECO:0000256" key="3">
    <source>
        <dbReference type="ARBA" id="ARBA00022679"/>
    </source>
</evidence>
<evidence type="ECO:0000256" key="1">
    <source>
        <dbReference type="ARBA" id="ARBA00004141"/>
    </source>
</evidence>
<protein>
    <recommendedName>
        <fullName evidence="11">Sphingomyelin synthase-like domain-containing protein</fullName>
    </recommendedName>
</protein>
<feature type="region of interest" description="Disordered" evidence="9">
    <location>
        <begin position="224"/>
        <end position="244"/>
    </location>
</feature>
<evidence type="ECO:0000256" key="10">
    <source>
        <dbReference type="SAM" id="Phobius"/>
    </source>
</evidence>
<dbReference type="InterPro" id="IPR025749">
    <property type="entry name" value="Sphingomyelin_synth-like_dom"/>
</dbReference>
<dbReference type="GO" id="GO:0005789">
    <property type="term" value="C:endoplasmic reticulum membrane"/>
    <property type="evidence" value="ECO:0007669"/>
    <property type="project" value="TreeGrafter"/>
</dbReference>
<dbReference type="Proteomes" id="UP001151518">
    <property type="component" value="Unassembled WGS sequence"/>
</dbReference>
<feature type="domain" description="Sphingomyelin synthase-like" evidence="11">
    <location>
        <begin position="33"/>
        <end position="102"/>
    </location>
</feature>
<dbReference type="InterPro" id="IPR045221">
    <property type="entry name" value="Sphingomyelin_synth-like"/>
</dbReference>
<keyword evidence="5" id="KW-0746">Sphingolipid metabolism</keyword>
<reference evidence="12" key="1">
    <citation type="submission" date="2022-07" db="EMBL/GenBank/DDBJ databases">
        <title>Phylogenomic reconstructions and comparative analyses of Kickxellomycotina fungi.</title>
        <authorList>
            <person name="Reynolds N.K."/>
            <person name="Stajich J.E."/>
            <person name="Barry K."/>
            <person name="Grigoriev I.V."/>
            <person name="Crous P."/>
            <person name="Smith M.E."/>
        </authorList>
    </citation>
    <scope>NUCLEOTIDE SEQUENCE</scope>
    <source>
        <strain evidence="12">NRRL 3115</strain>
    </source>
</reference>
<evidence type="ECO:0000256" key="7">
    <source>
        <dbReference type="ARBA" id="ARBA00023098"/>
    </source>
</evidence>
<evidence type="ECO:0000313" key="12">
    <source>
        <dbReference type="EMBL" id="KAJ2676858.1"/>
    </source>
</evidence>
<keyword evidence="8 10" id="KW-0472">Membrane</keyword>
<evidence type="ECO:0000256" key="5">
    <source>
        <dbReference type="ARBA" id="ARBA00022919"/>
    </source>
</evidence>
<dbReference type="GO" id="GO:0005886">
    <property type="term" value="C:plasma membrane"/>
    <property type="evidence" value="ECO:0007669"/>
    <property type="project" value="TreeGrafter"/>
</dbReference>
<name>A0A9W8G268_9FUNG</name>
<feature type="transmembrane region" description="Helical" evidence="10">
    <location>
        <begin position="57"/>
        <end position="77"/>
    </location>
</feature>
<keyword evidence="7" id="KW-0443">Lipid metabolism</keyword>
<dbReference type="GO" id="GO:0033188">
    <property type="term" value="F:sphingomyelin synthase activity"/>
    <property type="evidence" value="ECO:0007669"/>
    <property type="project" value="TreeGrafter"/>
</dbReference>
<keyword evidence="6 10" id="KW-1133">Transmembrane helix</keyword>
<evidence type="ECO:0000259" key="11">
    <source>
        <dbReference type="Pfam" id="PF14360"/>
    </source>
</evidence>
<evidence type="ECO:0000256" key="8">
    <source>
        <dbReference type="ARBA" id="ARBA00023136"/>
    </source>
</evidence>
<evidence type="ECO:0000256" key="4">
    <source>
        <dbReference type="ARBA" id="ARBA00022692"/>
    </source>
</evidence>
<dbReference type="Pfam" id="PF14360">
    <property type="entry name" value="PAP2_C"/>
    <property type="match status" value="1"/>
</dbReference>
<feature type="compositionally biased region" description="Polar residues" evidence="9">
    <location>
        <begin position="133"/>
        <end position="144"/>
    </location>
</feature>
<proteinExistence type="inferred from homology"/>
<keyword evidence="3" id="KW-0808">Transferase</keyword>
<feature type="compositionally biased region" description="Polar residues" evidence="9">
    <location>
        <begin position="329"/>
        <end position="346"/>
    </location>
</feature>
<dbReference type="AlphaFoldDB" id="A0A9W8G268"/>
<dbReference type="CDD" id="cd01610">
    <property type="entry name" value="PAP2_like"/>
    <property type="match status" value="1"/>
</dbReference>
<sequence length="393" mass="43339">MPPSLTSCEITEPRNMWQVILSTPGIISGNITQCTDKVFSGHTAIFTLSFLLWHMYATHWAFIAYSMVHTIAGILSVLMVRYHYTVDVIIGFLMVCLIHRTYFTSLDLAVRQRRYNDYATVPQEMAENHRDQASNSTDSDSSIPFGSREDSFDVYKLEVITQSLNCIDSDGSSTLHGKDSAIISNSSNYNASINVGAHTPTALSYPAANHSDIQEMIERSASISKKRETSISTASSVANGKIENPNLMLQESKQQAHNNPDIKNASILVNHPANADPHYITQNSIEIAAPHITTTSSMATGGSNTSQFVATCVKYEEEGAGNAADEQLLPQSATPRDTQTEQTSWSQFEDNNYLSSNIFNQGDYVGMMGVNRSPGTLLPRIVAWMDGLDLRYK</sequence>
<feature type="region of interest" description="Disordered" evidence="9">
    <location>
        <begin position="321"/>
        <end position="346"/>
    </location>
</feature>
<comment type="subcellular location">
    <subcellularLocation>
        <location evidence="1">Membrane</location>
        <topology evidence="1">Multi-pass membrane protein</topology>
    </subcellularLocation>
</comment>
<evidence type="ECO:0000256" key="2">
    <source>
        <dbReference type="ARBA" id="ARBA00005441"/>
    </source>
</evidence>
<dbReference type="OrthoDB" id="422827at2759"/>
<dbReference type="PANTHER" id="PTHR21290">
    <property type="entry name" value="SPHINGOMYELIN SYNTHETASE"/>
    <property type="match status" value="1"/>
</dbReference>
<dbReference type="GO" id="GO:0000139">
    <property type="term" value="C:Golgi membrane"/>
    <property type="evidence" value="ECO:0007669"/>
    <property type="project" value="TreeGrafter"/>
</dbReference>
<accession>A0A9W8G268</accession>
<evidence type="ECO:0000313" key="13">
    <source>
        <dbReference type="Proteomes" id="UP001151518"/>
    </source>
</evidence>
<comment type="caution">
    <text evidence="12">The sequence shown here is derived from an EMBL/GenBank/DDBJ whole genome shotgun (WGS) entry which is preliminary data.</text>
</comment>
<comment type="similarity">
    <text evidence="2">Belongs to the sphingomyelin synthase family.</text>
</comment>
<gene>
    <name evidence="12" type="ORF">GGI25_003393</name>
</gene>
<evidence type="ECO:0000256" key="6">
    <source>
        <dbReference type="ARBA" id="ARBA00022989"/>
    </source>
</evidence>
<dbReference type="EMBL" id="JANBTW010000036">
    <property type="protein sequence ID" value="KAJ2676858.1"/>
    <property type="molecule type" value="Genomic_DNA"/>
</dbReference>
<dbReference type="GO" id="GO:0047493">
    <property type="term" value="F:ceramide cholinephosphotransferase activity"/>
    <property type="evidence" value="ECO:0007669"/>
    <property type="project" value="TreeGrafter"/>
</dbReference>
<organism evidence="12 13">
    <name type="scientific">Coemansia spiralis</name>
    <dbReference type="NCBI Taxonomy" id="417178"/>
    <lineage>
        <taxon>Eukaryota</taxon>
        <taxon>Fungi</taxon>
        <taxon>Fungi incertae sedis</taxon>
        <taxon>Zoopagomycota</taxon>
        <taxon>Kickxellomycotina</taxon>
        <taxon>Kickxellomycetes</taxon>
        <taxon>Kickxellales</taxon>
        <taxon>Kickxellaceae</taxon>
        <taxon>Coemansia</taxon>
    </lineage>
</organism>
<evidence type="ECO:0000256" key="9">
    <source>
        <dbReference type="SAM" id="MobiDB-lite"/>
    </source>
</evidence>
<dbReference type="PANTHER" id="PTHR21290:SF25">
    <property type="entry name" value="SPHINGOMYELIN SYNTHASE-RELATED PROTEIN 1"/>
    <property type="match status" value="1"/>
</dbReference>
<feature type="region of interest" description="Disordered" evidence="9">
    <location>
        <begin position="124"/>
        <end position="144"/>
    </location>
</feature>